<feature type="active site" evidence="4">
    <location>
        <position position="170"/>
    </location>
</feature>
<evidence type="ECO:0000256" key="3">
    <source>
        <dbReference type="ARBA" id="ARBA00023027"/>
    </source>
</evidence>
<feature type="domain" description="3-hydroxyisobutyrate dehydrogenase-like NAD-binding" evidence="6">
    <location>
        <begin position="164"/>
        <end position="270"/>
    </location>
</feature>
<dbReference type="Pfam" id="PF14833">
    <property type="entry name" value="NAD_binding_11"/>
    <property type="match status" value="1"/>
</dbReference>
<dbReference type="GO" id="GO:0051287">
    <property type="term" value="F:NAD binding"/>
    <property type="evidence" value="ECO:0007669"/>
    <property type="project" value="InterPro"/>
</dbReference>
<keyword evidence="2" id="KW-0560">Oxidoreductase</keyword>
<comment type="similarity">
    <text evidence="1">Belongs to the HIBADH-related family.</text>
</comment>
<dbReference type="GO" id="GO:0050661">
    <property type="term" value="F:NADP binding"/>
    <property type="evidence" value="ECO:0007669"/>
    <property type="project" value="InterPro"/>
</dbReference>
<evidence type="ECO:0000313" key="7">
    <source>
        <dbReference type="EMBL" id="RNM12167.1"/>
    </source>
</evidence>
<dbReference type="Gene3D" id="3.40.50.720">
    <property type="entry name" value="NAD(P)-binding Rossmann-like Domain"/>
    <property type="match status" value="1"/>
</dbReference>
<dbReference type="Pfam" id="PF03446">
    <property type="entry name" value="NAD_binding_2"/>
    <property type="match status" value="1"/>
</dbReference>
<dbReference type="InterPro" id="IPR036291">
    <property type="entry name" value="NAD(P)-bd_dom_sf"/>
</dbReference>
<protein>
    <submittedName>
        <fullName evidence="7">NAD(P)-dependent oxidoreductase</fullName>
    </submittedName>
</protein>
<dbReference type="Gene3D" id="1.10.1040.10">
    <property type="entry name" value="N-(1-d-carboxylethyl)-l-norvaline Dehydrogenase, domain 2"/>
    <property type="match status" value="1"/>
</dbReference>
<dbReference type="InterPro" id="IPR006115">
    <property type="entry name" value="6PGDH_NADP-bd"/>
</dbReference>
<dbReference type="InterPro" id="IPR029154">
    <property type="entry name" value="HIBADH-like_NADP-bd"/>
</dbReference>
<feature type="domain" description="6-phosphogluconate dehydrogenase NADP-binding" evidence="5">
    <location>
        <begin position="2"/>
        <end position="161"/>
    </location>
</feature>
<gene>
    <name evidence="7" type="ORF">EFL26_20390</name>
</gene>
<dbReference type="AlphaFoldDB" id="A0A3N0GI92"/>
<dbReference type="SUPFAM" id="SSF51735">
    <property type="entry name" value="NAD(P)-binding Rossmann-fold domains"/>
    <property type="match status" value="1"/>
</dbReference>
<dbReference type="PROSITE" id="PS51257">
    <property type="entry name" value="PROKAR_LIPOPROTEIN"/>
    <property type="match status" value="1"/>
</dbReference>
<dbReference type="PIRSF" id="PIRSF000103">
    <property type="entry name" value="HIBADH"/>
    <property type="match status" value="1"/>
</dbReference>
<keyword evidence="3" id="KW-0520">NAD</keyword>
<evidence type="ECO:0000313" key="8">
    <source>
        <dbReference type="Proteomes" id="UP000279994"/>
    </source>
</evidence>
<dbReference type="OrthoDB" id="3185659at2"/>
<dbReference type="InterPro" id="IPR008927">
    <property type="entry name" value="6-PGluconate_DH-like_C_sf"/>
</dbReference>
<comment type="caution">
    <text evidence="7">The sequence shown here is derived from an EMBL/GenBank/DDBJ whole genome shotgun (WGS) entry which is preliminary data.</text>
</comment>
<sequence length="289" mass="29632">MKVSVVGVGEMGAPMARRLMAAGFTVTACDRSQAALAAFAAEGARTTHEPASCAGDDVVLVVVNTAAQLREVLTGPHGLTFSVVSPGPVVVVMSTVAASAVREMDGIVRAAGARLVDAPVSGGDARAAAGSLTVMVGGRPEDVAIAVPVLSHLASHVFHCGSVGAGENVKILNNAIGTLNALVTAEVARIAIDCGVELDQLANVLEVSTGRNFLSTSGSALHRHFERYGHSREVFHSAMALYAKDAVLAAELAASVQGDFPVIDALARLARGNDDKAFETWRAIADAEV</sequence>
<evidence type="ECO:0000256" key="2">
    <source>
        <dbReference type="ARBA" id="ARBA00023002"/>
    </source>
</evidence>
<evidence type="ECO:0000259" key="6">
    <source>
        <dbReference type="Pfam" id="PF14833"/>
    </source>
</evidence>
<dbReference type="InterPro" id="IPR013328">
    <property type="entry name" value="6PGD_dom2"/>
</dbReference>
<evidence type="ECO:0000259" key="5">
    <source>
        <dbReference type="Pfam" id="PF03446"/>
    </source>
</evidence>
<proteinExistence type="inferred from homology"/>
<dbReference type="EMBL" id="RJSF01000046">
    <property type="protein sequence ID" value="RNM12167.1"/>
    <property type="molecule type" value="Genomic_DNA"/>
</dbReference>
<reference evidence="7 8" key="1">
    <citation type="submission" date="2018-11" db="EMBL/GenBank/DDBJ databases">
        <authorList>
            <person name="Li F."/>
        </authorList>
    </citation>
    <scope>NUCLEOTIDE SEQUENCE [LARGE SCALE GENOMIC DNA]</scope>
    <source>
        <strain evidence="7 8">Gsoil 818</strain>
    </source>
</reference>
<dbReference type="Proteomes" id="UP000279994">
    <property type="component" value="Unassembled WGS sequence"/>
</dbReference>
<dbReference type="InterPro" id="IPR015815">
    <property type="entry name" value="HIBADH-related"/>
</dbReference>
<dbReference type="SUPFAM" id="SSF48179">
    <property type="entry name" value="6-phosphogluconate dehydrogenase C-terminal domain-like"/>
    <property type="match status" value="1"/>
</dbReference>
<dbReference type="PANTHER" id="PTHR22981:SF7">
    <property type="entry name" value="3-HYDROXYISOBUTYRATE DEHYDROGENASE, MITOCHONDRIAL"/>
    <property type="match status" value="1"/>
</dbReference>
<dbReference type="GO" id="GO:0016616">
    <property type="term" value="F:oxidoreductase activity, acting on the CH-OH group of donors, NAD or NADP as acceptor"/>
    <property type="evidence" value="ECO:0007669"/>
    <property type="project" value="TreeGrafter"/>
</dbReference>
<evidence type="ECO:0000256" key="1">
    <source>
        <dbReference type="ARBA" id="ARBA00009080"/>
    </source>
</evidence>
<keyword evidence="8" id="KW-1185">Reference proteome</keyword>
<accession>A0A3N0GI92</accession>
<evidence type="ECO:0000256" key="4">
    <source>
        <dbReference type="PIRSR" id="PIRSR000103-1"/>
    </source>
</evidence>
<dbReference type="PANTHER" id="PTHR22981">
    <property type="entry name" value="3-HYDROXYISOBUTYRATE DEHYDROGENASE-RELATED"/>
    <property type="match status" value="1"/>
</dbReference>
<name>A0A3N0GI92_9ACTN</name>
<organism evidence="7 8">
    <name type="scientific">Nocardioides pocheonensis</name>
    <dbReference type="NCBI Taxonomy" id="661485"/>
    <lineage>
        <taxon>Bacteria</taxon>
        <taxon>Bacillati</taxon>
        <taxon>Actinomycetota</taxon>
        <taxon>Actinomycetes</taxon>
        <taxon>Propionibacteriales</taxon>
        <taxon>Nocardioidaceae</taxon>
        <taxon>Nocardioides</taxon>
    </lineage>
</organism>